<keyword evidence="2" id="KW-1185">Reference proteome</keyword>
<dbReference type="RefSeq" id="WP_045950282.1">
    <property type="nucleotide sequence ID" value="NZ_JZWV01000827.1"/>
</dbReference>
<proteinExistence type="predicted"/>
<gene>
    <name evidence="1" type="ORF">VR44_27350</name>
</gene>
<evidence type="ECO:0000313" key="1">
    <source>
        <dbReference type="EMBL" id="KJY27507.1"/>
    </source>
</evidence>
<evidence type="ECO:0000313" key="2">
    <source>
        <dbReference type="Proteomes" id="UP000033551"/>
    </source>
</evidence>
<sequence length="60" mass="6401">MGDVAAWERDALARGIAYATPRRITGELGLTAPEAHALLTGLRTAGPVRRVPPLWRPAAL</sequence>
<dbReference type="AlphaFoldDB" id="A0A0F4IZS5"/>
<reference evidence="1 2" key="1">
    <citation type="submission" date="2015-02" db="EMBL/GenBank/DDBJ databases">
        <authorList>
            <person name="Ju K.-S."/>
            <person name="Doroghazi J.R."/>
            <person name="Metcalf W."/>
        </authorList>
    </citation>
    <scope>NUCLEOTIDE SEQUENCE [LARGE SCALE GENOMIC DNA]</scope>
    <source>
        <strain evidence="1 2">NRRL ISP-5550</strain>
    </source>
</reference>
<evidence type="ECO:0008006" key="3">
    <source>
        <dbReference type="Google" id="ProtNLM"/>
    </source>
</evidence>
<comment type="caution">
    <text evidence="1">The sequence shown here is derived from an EMBL/GenBank/DDBJ whole genome shotgun (WGS) entry which is preliminary data.</text>
</comment>
<dbReference type="OrthoDB" id="3767110at2"/>
<dbReference type="EMBL" id="JZWV01000827">
    <property type="protein sequence ID" value="KJY27507.1"/>
    <property type="molecule type" value="Genomic_DNA"/>
</dbReference>
<name>A0A0F4IZS5_9ACTN</name>
<dbReference type="Proteomes" id="UP000033551">
    <property type="component" value="Unassembled WGS sequence"/>
</dbReference>
<organism evidence="1 2">
    <name type="scientific">Streptomyces katrae</name>
    <dbReference type="NCBI Taxonomy" id="68223"/>
    <lineage>
        <taxon>Bacteria</taxon>
        <taxon>Bacillati</taxon>
        <taxon>Actinomycetota</taxon>
        <taxon>Actinomycetes</taxon>
        <taxon>Kitasatosporales</taxon>
        <taxon>Streptomycetaceae</taxon>
        <taxon>Streptomyces</taxon>
    </lineage>
</organism>
<protein>
    <recommendedName>
        <fullName evidence="3">DNA-binding protein</fullName>
    </recommendedName>
</protein>
<accession>A0A0F4IZS5</accession>